<dbReference type="GO" id="GO:0016874">
    <property type="term" value="F:ligase activity"/>
    <property type="evidence" value="ECO:0007669"/>
    <property type="project" value="UniProtKB-KW"/>
</dbReference>
<feature type="transmembrane region" description="Helical" evidence="5">
    <location>
        <begin position="36"/>
        <end position="54"/>
    </location>
</feature>
<keyword evidence="2 5" id="KW-0812">Transmembrane</keyword>
<evidence type="ECO:0000256" key="2">
    <source>
        <dbReference type="ARBA" id="ARBA00022692"/>
    </source>
</evidence>
<feature type="transmembrane region" description="Helical" evidence="5">
    <location>
        <begin position="202"/>
        <end position="218"/>
    </location>
</feature>
<evidence type="ECO:0000256" key="3">
    <source>
        <dbReference type="ARBA" id="ARBA00022989"/>
    </source>
</evidence>
<feature type="transmembrane region" description="Helical" evidence="5">
    <location>
        <begin position="246"/>
        <end position="262"/>
    </location>
</feature>
<proteinExistence type="predicted"/>
<dbReference type="InterPro" id="IPR007016">
    <property type="entry name" value="O-antigen_ligase-rel_domated"/>
</dbReference>
<comment type="caution">
    <text evidence="7">The sequence shown here is derived from an EMBL/GenBank/DDBJ whole genome shotgun (WGS) entry which is preliminary data.</text>
</comment>
<feature type="domain" description="O-antigen ligase-related" evidence="6">
    <location>
        <begin position="231"/>
        <end position="382"/>
    </location>
</feature>
<name>A0ABW9KG86_9BACT</name>
<keyword evidence="4 5" id="KW-0472">Membrane</keyword>
<feature type="transmembrane region" description="Helical" evidence="5">
    <location>
        <begin position="162"/>
        <end position="182"/>
    </location>
</feature>
<evidence type="ECO:0000313" key="8">
    <source>
        <dbReference type="Proteomes" id="UP001634747"/>
    </source>
</evidence>
<evidence type="ECO:0000256" key="1">
    <source>
        <dbReference type="ARBA" id="ARBA00004141"/>
    </source>
</evidence>
<feature type="transmembrane region" description="Helical" evidence="5">
    <location>
        <begin position="108"/>
        <end position="126"/>
    </location>
</feature>
<dbReference type="InterPro" id="IPR051533">
    <property type="entry name" value="WaaL-like"/>
</dbReference>
<feature type="transmembrane region" description="Helical" evidence="5">
    <location>
        <begin position="132"/>
        <end position="150"/>
    </location>
</feature>
<feature type="transmembrane region" description="Helical" evidence="5">
    <location>
        <begin position="74"/>
        <end position="96"/>
    </location>
</feature>
<dbReference type="Proteomes" id="UP001634747">
    <property type="component" value="Unassembled WGS sequence"/>
</dbReference>
<keyword evidence="8" id="KW-1185">Reference proteome</keyword>
<dbReference type="EMBL" id="JBJYXY010000001">
    <property type="protein sequence ID" value="MFN2974582.1"/>
    <property type="molecule type" value="Genomic_DNA"/>
</dbReference>
<dbReference type="PANTHER" id="PTHR37422">
    <property type="entry name" value="TEICHURONIC ACID BIOSYNTHESIS PROTEIN TUAE"/>
    <property type="match status" value="1"/>
</dbReference>
<evidence type="ECO:0000256" key="5">
    <source>
        <dbReference type="SAM" id="Phobius"/>
    </source>
</evidence>
<evidence type="ECO:0000256" key="4">
    <source>
        <dbReference type="ARBA" id="ARBA00023136"/>
    </source>
</evidence>
<sequence length="508" mass="55796">MTTLPKSAHRGALTAGQQREANRFTAASAALRRSKMWLALLLGILFWFSVPYSLPRHQPNANATVQEADNSEQFQGAISRQLAVPALALCACFMLWRYPVRGVPGGRLLILICVYVVWALSSTAWSEDPSLTAKRLAVFAMDCFVTYALARTLSTMEMALGATIAMFVTGVFSVLADIFLIHSFNPADADYRLQGVMTPNQQAMNLVACALCCAALMLRRPRWVPWLSVILLSTLAMLWITRARIGTILCIVLLAIALNKLLRDRVRPHVRVGILLVLLSIVVPLLVFVVGNSGGDAAQTAFMMGRHDTENTSNLSNRLPLWQELLDSVEERPVLGYGYGAFWTEQRAARISHDQGWPVPHAHNTYLDQVIILGVVGGALYLAIMVSALVVAWRRYLHLRSSSNLLNAMLLTWLVLLSSSESAPLDPHMPTMLVYIAVFRMCLREGSVDMADPEPDRPIVEGIDAATFTVTQPAPAVSPVARAGHGTGEHKVFPSRHASLLAAQRRPS</sequence>
<evidence type="ECO:0000259" key="6">
    <source>
        <dbReference type="Pfam" id="PF04932"/>
    </source>
</evidence>
<organism evidence="7 8">
    <name type="scientific">Terriglobus aquaticus</name>
    <dbReference type="NCBI Taxonomy" id="940139"/>
    <lineage>
        <taxon>Bacteria</taxon>
        <taxon>Pseudomonadati</taxon>
        <taxon>Acidobacteriota</taxon>
        <taxon>Terriglobia</taxon>
        <taxon>Terriglobales</taxon>
        <taxon>Acidobacteriaceae</taxon>
        <taxon>Terriglobus</taxon>
    </lineage>
</organism>
<evidence type="ECO:0000313" key="7">
    <source>
        <dbReference type="EMBL" id="MFN2974582.1"/>
    </source>
</evidence>
<dbReference type="Pfam" id="PF04932">
    <property type="entry name" value="Wzy_C"/>
    <property type="match status" value="1"/>
</dbReference>
<feature type="transmembrane region" description="Helical" evidence="5">
    <location>
        <begin position="223"/>
        <end position="240"/>
    </location>
</feature>
<gene>
    <name evidence="7" type="ORF">ACK2TP_02275</name>
</gene>
<accession>A0ABW9KG86</accession>
<feature type="transmembrane region" description="Helical" evidence="5">
    <location>
        <begin position="274"/>
        <end position="294"/>
    </location>
</feature>
<comment type="subcellular location">
    <subcellularLocation>
        <location evidence="1">Membrane</location>
        <topology evidence="1">Multi-pass membrane protein</topology>
    </subcellularLocation>
</comment>
<reference evidence="7 8" key="1">
    <citation type="submission" date="2024-12" db="EMBL/GenBank/DDBJ databases">
        <authorList>
            <person name="Lee Y."/>
        </authorList>
    </citation>
    <scope>NUCLEOTIDE SEQUENCE [LARGE SCALE GENOMIC DNA]</scope>
    <source>
        <strain evidence="7 8">03SUJ4</strain>
    </source>
</reference>
<dbReference type="RefSeq" id="WP_263413855.1">
    <property type="nucleotide sequence ID" value="NZ_BAABBH010000001.1"/>
</dbReference>
<feature type="transmembrane region" description="Helical" evidence="5">
    <location>
        <begin position="370"/>
        <end position="393"/>
    </location>
</feature>
<keyword evidence="3 5" id="KW-1133">Transmembrane helix</keyword>
<protein>
    <submittedName>
        <fullName evidence="7">O-antigen ligase family protein</fullName>
    </submittedName>
</protein>
<keyword evidence="7" id="KW-0436">Ligase</keyword>
<dbReference type="PANTHER" id="PTHR37422:SF13">
    <property type="entry name" value="LIPOPOLYSACCHARIDE BIOSYNTHESIS PROTEIN PA4999-RELATED"/>
    <property type="match status" value="1"/>
</dbReference>